<sequence>MKKIINSLLLTSLLLVGTSLSTFADEVDNGGTFGAFVFTPSTADGTIEGYELDGGGMIGGVFGNKKLFSDSLGFYGSFDMSYNSVDETESSKTIYGYRIFNVGATYSLFNSVLLLGGIGISWEYGEGFSYGTHYESDENKRNMNFHAGLAYNIIDNYGAMVTYNTASSSVGIGIGGNF</sequence>
<protein>
    <recommendedName>
        <fullName evidence="2">Outer membrane protein beta-barrel domain-containing protein</fullName>
    </recommendedName>
</protein>
<name>A0A1W1CXV2_9ZZZZ</name>
<dbReference type="AlphaFoldDB" id="A0A1W1CXV2"/>
<evidence type="ECO:0008006" key="2">
    <source>
        <dbReference type="Google" id="ProtNLM"/>
    </source>
</evidence>
<reference evidence="1" key="1">
    <citation type="submission" date="2016-10" db="EMBL/GenBank/DDBJ databases">
        <authorList>
            <person name="de Groot N.N."/>
        </authorList>
    </citation>
    <scope>NUCLEOTIDE SEQUENCE</scope>
</reference>
<gene>
    <name evidence="1" type="ORF">MNB_SV-13-306</name>
</gene>
<evidence type="ECO:0000313" key="1">
    <source>
        <dbReference type="EMBL" id="SFV70698.1"/>
    </source>
</evidence>
<organism evidence="1">
    <name type="scientific">hydrothermal vent metagenome</name>
    <dbReference type="NCBI Taxonomy" id="652676"/>
    <lineage>
        <taxon>unclassified sequences</taxon>
        <taxon>metagenomes</taxon>
        <taxon>ecological metagenomes</taxon>
    </lineage>
</organism>
<accession>A0A1W1CXV2</accession>
<dbReference type="EMBL" id="FPHM01000165">
    <property type="protein sequence ID" value="SFV70698.1"/>
    <property type="molecule type" value="Genomic_DNA"/>
</dbReference>
<proteinExistence type="predicted"/>